<dbReference type="EMBL" id="CP026105">
    <property type="protein sequence ID" value="AUT68545.1"/>
    <property type="molecule type" value="Genomic_DNA"/>
</dbReference>
<accession>A0AAN1MIS0</accession>
<dbReference type="Gene3D" id="1.10.10.10">
    <property type="entry name" value="Winged helix-like DNA-binding domain superfamily/Winged helix DNA-binding domain"/>
    <property type="match status" value="1"/>
</dbReference>
<dbReference type="KEGG" id="phs:C2L64_09570"/>
<dbReference type="Pfam" id="PF13730">
    <property type="entry name" value="HTH_36"/>
    <property type="match status" value="1"/>
</dbReference>
<dbReference type="InterPro" id="IPR036388">
    <property type="entry name" value="WH-like_DNA-bd_sf"/>
</dbReference>
<sequence>MSVKIMGMVFDRYPTGGGEMILALKLADHAHDDGTHIFPGIASLAEKTRQSERAVQYQLRSMEKSGWLILVGQGKGGRGKSREYRISPAWINGADLAPIVDNEKGEEIAPIDGDAKGANVDTKGCNPEHERVQNAALKGAIAVAPESSVTVKEPSGNRQPARRASRIALHDELLNRELPDWLPRESWVDWCEHREAKEKKVGVPWTRPAAKVSVKKLTKLHDKGIDVVAAIDEAVLRGWTGLWEAQDASESKGASVAPADWWKTALGIRERAKQLGVVERPDQLFEQFKAKVFKAAGPGEWREDMLRTVGRESEERYEALDAYFNDIPRDKAALAEAA</sequence>
<name>A0AAN1MIS0_9BURK</name>
<dbReference type="AlphaFoldDB" id="A0AAN1MIS0"/>
<dbReference type="GeneID" id="55528589"/>
<dbReference type="Proteomes" id="UP000236649">
    <property type="component" value="Chromosome 1"/>
</dbReference>
<protein>
    <submittedName>
        <fullName evidence="1">Helix-turn-helix domain-containing protein</fullName>
    </submittedName>
</protein>
<organism evidence="1 2">
    <name type="scientific">Paraburkholderia hospita</name>
    <dbReference type="NCBI Taxonomy" id="169430"/>
    <lineage>
        <taxon>Bacteria</taxon>
        <taxon>Pseudomonadati</taxon>
        <taxon>Pseudomonadota</taxon>
        <taxon>Betaproteobacteria</taxon>
        <taxon>Burkholderiales</taxon>
        <taxon>Burkholderiaceae</taxon>
        <taxon>Paraburkholderia</taxon>
    </lineage>
</organism>
<proteinExistence type="predicted"/>
<evidence type="ECO:0000313" key="1">
    <source>
        <dbReference type="EMBL" id="AUT68545.1"/>
    </source>
</evidence>
<evidence type="ECO:0000313" key="2">
    <source>
        <dbReference type="Proteomes" id="UP000236649"/>
    </source>
</evidence>
<gene>
    <name evidence="1" type="ORF">C2L64_09570</name>
</gene>
<dbReference type="RefSeq" id="WP_090838933.1">
    <property type="nucleotide sequence ID" value="NZ_CADFGJ010000009.1"/>
</dbReference>
<reference evidence="1 2" key="1">
    <citation type="submission" date="2018-01" db="EMBL/GenBank/DDBJ databases">
        <title>Species boundaries and ecological features among Paraburkholderia terrae DSMZ17804T, P. hospita DSMZ17164T and P. caribensis DSMZ13236T.</title>
        <authorList>
            <person name="Pratama A.A."/>
        </authorList>
    </citation>
    <scope>NUCLEOTIDE SEQUENCE [LARGE SCALE GENOMIC DNA]</scope>
    <source>
        <strain evidence="1 2">DSM 17164</strain>
    </source>
</reference>